<dbReference type="InterPro" id="IPR029060">
    <property type="entry name" value="PIN-like_dom_sf"/>
</dbReference>
<proteinExistence type="predicted"/>
<dbReference type="InterPro" id="IPR002716">
    <property type="entry name" value="PIN_dom"/>
</dbReference>
<protein>
    <recommendedName>
        <fullName evidence="1">PIN domain-containing protein</fullName>
    </recommendedName>
</protein>
<accession>A0A225E1Q2</accession>
<dbReference type="AlphaFoldDB" id="A0A225E1Q2"/>
<name>A0A225E1Q2_9BACT</name>
<dbReference type="EMBL" id="NIDE01000005">
    <property type="protein sequence ID" value="OWK42297.1"/>
    <property type="molecule type" value="Genomic_DNA"/>
</dbReference>
<reference evidence="3" key="1">
    <citation type="submission" date="2017-06" db="EMBL/GenBank/DDBJ databases">
        <title>Genome analysis of Fimbriiglobus ruber SP5, the first member of the order Planctomycetales with confirmed chitinolytic capability.</title>
        <authorList>
            <person name="Ravin N.V."/>
            <person name="Rakitin A.L."/>
            <person name="Ivanova A.A."/>
            <person name="Beletsky A.V."/>
            <person name="Kulichevskaya I.S."/>
            <person name="Mardanov A.V."/>
            <person name="Dedysh S.N."/>
        </authorList>
    </citation>
    <scope>NUCLEOTIDE SEQUENCE [LARGE SCALE GENOMIC DNA]</scope>
    <source>
        <strain evidence="3">SP5</strain>
    </source>
</reference>
<sequence length="120" mass="13113">MNHLAALEQTGHRFVISDLTRTECLVPVFGPGNGQRLSDFFRFFHGANLRTISLTAAMHIRAGAIRGGHTYPAIPPAQPRRYGLADALHLAAAIESGCDVFLTNDNQLANFQDITVEELP</sequence>
<feature type="domain" description="PIN" evidence="1">
    <location>
        <begin position="5"/>
        <end position="111"/>
    </location>
</feature>
<keyword evidence="3" id="KW-1185">Reference proteome</keyword>
<gene>
    <name evidence="2" type="ORF">FRUB_04375</name>
</gene>
<dbReference type="Proteomes" id="UP000214646">
    <property type="component" value="Unassembled WGS sequence"/>
</dbReference>
<evidence type="ECO:0000313" key="3">
    <source>
        <dbReference type="Proteomes" id="UP000214646"/>
    </source>
</evidence>
<dbReference type="Pfam" id="PF01850">
    <property type="entry name" value="PIN"/>
    <property type="match status" value="1"/>
</dbReference>
<organism evidence="2 3">
    <name type="scientific">Fimbriiglobus ruber</name>
    <dbReference type="NCBI Taxonomy" id="1908690"/>
    <lineage>
        <taxon>Bacteria</taxon>
        <taxon>Pseudomonadati</taxon>
        <taxon>Planctomycetota</taxon>
        <taxon>Planctomycetia</taxon>
        <taxon>Gemmatales</taxon>
        <taxon>Gemmataceae</taxon>
        <taxon>Fimbriiglobus</taxon>
    </lineage>
</organism>
<comment type="caution">
    <text evidence="2">The sequence shown here is derived from an EMBL/GenBank/DDBJ whole genome shotgun (WGS) entry which is preliminary data.</text>
</comment>
<evidence type="ECO:0000259" key="1">
    <source>
        <dbReference type="Pfam" id="PF01850"/>
    </source>
</evidence>
<dbReference type="SUPFAM" id="SSF88723">
    <property type="entry name" value="PIN domain-like"/>
    <property type="match status" value="1"/>
</dbReference>
<dbReference type="Gene3D" id="3.40.50.1010">
    <property type="entry name" value="5'-nuclease"/>
    <property type="match status" value="1"/>
</dbReference>
<evidence type="ECO:0000313" key="2">
    <source>
        <dbReference type="EMBL" id="OWK42297.1"/>
    </source>
</evidence>